<dbReference type="AlphaFoldDB" id="A0A5C1A9C4"/>
<evidence type="ECO:0000256" key="1">
    <source>
        <dbReference type="SAM" id="SignalP"/>
    </source>
</evidence>
<evidence type="ECO:0008006" key="4">
    <source>
        <dbReference type="Google" id="ProtNLM"/>
    </source>
</evidence>
<feature type="chain" id="PRO_5023072611" description="LamG domain-containing protein" evidence="1">
    <location>
        <begin position="27"/>
        <end position="668"/>
    </location>
</feature>
<proteinExistence type="predicted"/>
<dbReference type="Pfam" id="PF13385">
    <property type="entry name" value="Laminin_G_3"/>
    <property type="match status" value="1"/>
</dbReference>
<dbReference type="EMBL" id="CP042425">
    <property type="protein sequence ID" value="QEL14803.1"/>
    <property type="molecule type" value="Genomic_DNA"/>
</dbReference>
<name>A0A5C1A9C4_9BACT</name>
<keyword evidence="1" id="KW-0732">Signal</keyword>
<dbReference type="SUPFAM" id="SSF52266">
    <property type="entry name" value="SGNH hydrolase"/>
    <property type="match status" value="1"/>
</dbReference>
<organism evidence="2 3">
    <name type="scientific">Limnoglobus roseus</name>
    <dbReference type="NCBI Taxonomy" id="2598579"/>
    <lineage>
        <taxon>Bacteria</taxon>
        <taxon>Pseudomonadati</taxon>
        <taxon>Planctomycetota</taxon>
        <taxon>Planctomycetia</taxon>
        <taxon>Gemmatales</taxon>
        <taxon>Gemmataceae</taxon>
        <taxon>Limnoglobus</taxon>
    </lineage>
</organism>
<dbReference type="OrthoDB" id="9790247at2"/>
<evidence type="ECO:0000313" key="3">
    <source>
        <dbReference type="Proteomes" id="UP000324974"/>
    </source>
</evidence>
<evidence type="ECO:0000313" key="2">
    <source>
        <dbReference type="EMBL" id="QEL14803.1"/>
    </source>
</evidence>
<dbReference type="Gene3D" id="2.60.120.200">
    <property type="match status" value="1"/>
</dbReference>
<dbReference type="SUPFAM" id="SSF49899">
    <property type="entry name" value="Concanavalin A-like lectins/glucanases"/>
    <property type="match status" value="1"/>
</dbReference>
<sequence length="668" mass="69991">MKQNSRPHLILLLVLALLASAFPAEARFLHGGTGSAVAPVTYLGPVATSAMMPNSQNTTASTKIMTRKAHYARDSITSLQLIYPNWRVDVSTGTLGAEVGVGNSIDVKSWVEYPVGTYTPVLFSGSATATIADFTQRLSDTTALTIPDGALFYTWTYAAPTTGNNFPYFGTTLTGNPLYYTGGGSEAAVMGTSGVPTTPGAITDNGLGKRGYWPIAILGQTAKETYFLVGDSRQQGALDVADSAYNLGGIARSIGDTRAYINVGVSADQLSSFVTSHSMRYALSQYCTTVINEYGINGIISRGVGSIEGLQNYQKRATYLFNGKRYLRATYEPIDSSTDLFATLANQTFIGSQNTPRINYNDWARTQPDSVVSLDVASALESSLDSGKWVVNGTANYATADGTHANQNGSLLVKSAGVISPAAIEAVAPVSVSPLSMTMSSISGTAVTYATGKFGNAVNAGYPYFFGVIPGSPSYTFEGWASCASAPGATAYVMGGGPAAITVAPTTGFVGIQTGDGTSTVSTTAICDGTYHHLAVTVSNTGLTTLYSDGVSAASFNPGPWIQQNWKAEGRPFQLRAFSQSTPAASSVFAGTVDEVAVWSGVKYTGAFTPPSSAYTGSEPNLLSLWHLDGNLSGVAGSAFLAQNDNANPNLFAANDNWPAVWARHRRA</sequence>
<reference evidence="3" key="1">
    <citation type="submission" date="2019-08" db="EMBL/GenBank/DDBJ databases">
        <title>Limnoglobus roseus gen. nov., sp. nov., a novel freshwater planctomycete with a giant genome from the family Gemmataceae.</title>
        <authorList>
            <person name="Kulichevskaya I.S."/>
            <person name="Naumoff D.G."/>
            <person name="Miroshnikov K."/>
            <person name="Ivanova A."/>
            <person name="Philippov D.A."/>
            <person name="Hakobyan A."/>
            <person name="Rijpstra I.C."/>
            <person name="Sinninghe Damste J.S."/>
            <person name="Liesack W."/>
            <person name="Dedysh S.N."/>
        </authorList>
    </citation>
    <scope>NUCLEOTIDE SEQUENCE [LARGE SCALE GENOMIC DNA]</scope>
    <source>
        <strain evidence="3">PX52</strain>
    </source>
</reference>
<protein>
    <recommendedName>
        <fullName evidence="4">LamG domain-containing protein</fullName>
    </recommendedName>
</protein>
<gene>
    <name evidence="2" type="ORF">PX52LOC_01698</name>
</gene>
<dbReference type="KEGG" id="lrs:PX52LOC_01698"/>
<feature type="signal peptide" evidence="1">
    <location>
        <begin position="1"/>
        <end position="26"/>
    </location>
</feature>
<dbReference type="InterPro" id="IPR013320">
    <property type="entry name" value="ConA-like_dom_sf"/>
</dbReference>
<dbReference type="Proteomes" id="UP000324974">
    <property type="component" value="Chromosome"/>
</dbReference>
<accession>A0A5C1A9C4</accession>
<keyword evidence="3" id="KW-1185">Reference proteome</keyword>